<dbReference type="Gene3D" id="3.30.530.20">
    <property type="match status" value="1"/>
</dbReference>
<dbReference type="AlphaFoldDB" id="A0A0N7LPG6"/>
<dbReference type="InterPro" id="IPR023393">
    <property type="entry name" value="START-like_dom_sf"/>
</dbReference>
<gene>
    <name evidence="1" type="ORF">RUM4293_04075</name>
</gene>
<accession>A0A0N7LPG6</accession>
<dbReference type="EMBL" id="CYPS01000064">
    <property type="protein sequence ID" value="CUH45164.1"/>
    <property type="molecule type" value="Genomic_DNA"/>
</dbReference>
<dbReference type="CDD" id="cd07818">
    <property type="entry name" value="SRPBCC_1"/>
    <property type="match status" value="1"/>
</dbReference>
<dbReference type="SUPFAM" id="SSF55961">
    <property type="entry name" value="Bet v1-like"/>
    <property type="match status" value="1"/>
</dbReference>
<evidence type="ECO:0000313" key="2">
    <source>
        <dbReference type="Proteomes" id="UP000050786"/>
    </source>
</evidence>
<evidence type="ECO:0000313" key="1">
    <source>
        <dbReference type="EMBL" id="CUH45164.1"/>
    </source>
</evidence>
<dbReference type="InterPro" id="IPR019587">
    <property type="entry name" value="Polyketide_cyclase/dehydratase"/>
</dbReference>
<sequence length="178" mass="19502">MRFIKRIFITLLVLILVLVGVSYLLPGKAELSRSITINAPASAIFPYVNSMQETEKWSPWLTRDPETQLSYSGPEAGVGNTLNWASEHPQVGTGSQEIVESVPDQTVKTALDFGPMGSASASFDLTPEGEQTQVTWGFESDLGMNPMSRWMGLMMDKWVGGDYERGLTNLKALVEGQG</sequence>
<organism evidence="1 2">
    <name type="scientific">Ruegeria atlantica</name>
    <dbReference type="NCBI Taxonomy" id="81569"/>
    <lineage>
        <taxon>Bacteria</taxon>
        <taxon>Pseudomonadati</taxon>
        <taxon>Pseudomonadota</taxon>
        <taxon>Alphaproteobacteria</taxon>
        <taxon>Rhodobacterales</taxon>
        <taxon>Roseobacteraceae</taxon>
        <taxon>Ruegeria</taxon>
    </lineage>
</organism>
<dbReference type="Proteomes" id="UP000050786">
    <property type="component" value="Unassembled WGS sequence"/>
</dbReference>
<protein>
    <submittedName>
        <fullName evidence="1">Polyketide cyclase / dehydrase and lipid transport</fullName>
    </submittedName>
</protein>
<name>A0A0N7LPG6_9RHOB</name>
<reference evidence="2" key="1">
    <citation type="submission" date="2015-09" db="EMBL/GenBank/DDBJ databases">
        <authorList>
            <person name="Rodrigo-Torres L."/>
            <person name="Arahal D.R."/>
        </authorList>
    </citation>
    <scope>NUCLEOTIDE SEQUENCE [LARGE SCALE GENOMIC DNA]</scope>
    <source>
        <strain evidence="2">CECT 4293</strain>
    </source>
</reference>
<keyword evidence="2" id="KW-1185">Reference proteome</keyword>
<proteinExistence type="predicted"/>
<dbReference type="RefSeq" id="WP_058275080.1">
    <property type="nucleotide sequence ID" value="NZ_CYPS01000064.1"/>
</dbReference>
<dbReference type="Pfam" id="PF10604">
    <property type="entry name" value="Polyketide_cyc2"/>
    <property type="match status" value="1"/>
</dbReference>